<evidence type="ECO:0000313" key="2">
    <source>
        <dbReference type="EMBL" id="KZV52245.1"/>
    </source>
</evidence>
<dbReference type="Proteomes" id="UP000250235">
    <property type="component" value="Unassembled WGS sequence"/>
</dbReference>
<evidence type="ECO:0000313" key="3">
    <source>
        <dbReference type="Proteomes" id="UP000250235"/>
    </source>
</evidence>
<feature type="coiled-coil region" evidence="1">
    <location>
        <begin position="146"/>
        <end position="177"/>
    </location>
</feature>
<dbReference type="EMBL" id="KQ991142">
    <property type="protein sequence ID" value="KZV52245.1"/>
    <property type="molecule type" value="Genomic_DNA"/>
</dbReference>
<keyword evidence="1" id="KW-0175">Coiled coil</keyword>
<dbReference type="AlphaFoldDB" id="A0A2Z7CZ84"/>
<accession>A0A2Z7CZ84</accession>
<keyword evidence="3" id="KW-1185">Reference proteome</keyword>
<name>A0A2Z7CZ84_9LAMI</name>
<gene>
    <name evidence="2" type="ORF">F511_39662</name>
</gene>
<protein>
    <submittedName>
        <fullName evidence="2">Uncharacterized protein</fullName>
    </submittedName>
</protein>
<proteinExistence type="predicted"/>
<sequence length="187" mass="22043">MSAKCFNAQEFVKEDLLCHFRFSQKGFELVGDLEYKMSIEEMVKSFKESKSKAETLWVQLLLRARRKERGRNYMLWRRVLESARVNHLLQNLPQHWTWKQKDLDSVARNPDTGILEAVGLHLLQSCEAVNRLSREDKEVVLTKHSMDGVLNHHNELMGQLEELRAQMDEEKMSLMLEIKAIELKYNL</sequence>
<organism evidence="2 3">
    <name type="scientific">Dorcoceras hygrometricum</name>
    <dbReference type="NCBI Taxonomy" id="472368"/>
    <lineage>
        <taxon>Eukaryota</taxon>
        <taxon>Viridiplantae</taxon>
        <taxon>Streptophyta</taxon>
        <taxon>Embryophyta</taxon>
        <taxon>Tracheophyta</taxon>
        <taxon>Spermatophyta</taxon>
        <taxon>Magnoliopsida</taxon>
        <taxon>eudicotyledons</taxon>
        <taxon>Gunneridae</taxon>
        <taxon>Pentapetalae</taxon>
        <taxon>asterids</taxon>
        <taxon>lamiids</taxon>
        <taxon>Lamiales</taxon>
        <taxon>Gesneriaceae</taxon>
        <taxon>Didymocarpoideae</taxon>
        <taxon>Trichosporeae</taxon>
        <taxon>Loxocarpinae</taxon>
        <taxon>Dorcoceras</taxon>
    </lineage>
</organism>
<reference evidence="2 3" key="1">
    <citation type="journal article" date="2015" name="Proc. Natl. Acad. Sci. U.S.A.">
        <title>The resurrection genome of Boea hygrometrica: A blueprint for survival of dehydration.</title>
        <authorList>
            <person name="Xiao L."/>
            <person name="Yang G."/>
            <person name="Zhang L."/>
            <person name="Yang X."/>
            <person name="Zhao S."/>
            <person name="Ji Z."/>
            <person name="Zhou Q."/>
            <person name="Hu M."/>
            <person name="Wang Y."/>
            <person name="Chen M."/>
            <person name="Xu Y."/>
            <person name="Jin H."/>
            <person name="Xiao X."/>
            <person name="Hu G."/>
            <person name="Bao F."/>
            <person name="Hu Y."/>
            <person name="Wan P."/>
            <person name="Li L."/>
            <person name="Deng X."/>
            <person name="Kuang T."/>
            <person name="Xiang C."/>
            <person name="Zhu J.K."/>
            <person name="Oliver M.J."/>
            <person name="He Y."/>
        </authorList>
    </citation>
    <scope>NUCLEOTIDE SEQUENCE [LARGE SCALE GENOMIC DNA]</scope>
    <source>
        <strain evidence="3">cv. XS01</strain>
    </source>
</reference>
<evidence type="ECO:0000256" key="1">
    <source>
        <dbReference type="SAM" id="Coils"/>
    </source>
</evidence>